<dbReference type="Gene3D" id="3.90.1590.10">
    <property type="entry name" value="glutathione-dependent formaldehyde- activating enzyme (gfa)"/>
    <property type="match status" value="1"/>
</dbReference>
<dbReference type="EMBL" id="MWPV01000004">
    <property type="protein sequence ID" value="OUL57259.1"/>
    <property type="molecule type" value="Genomic_DNA"/>
</dbReference>
<keyword evidence="2" id="KW-0479">Metal-binding</keyword>
<evidence type="ECO:0000313" key="6">
    <source>
        <dbReference type="EMBL" id="OUL57259.1"/>
    </source>
</evidence>
<dbReference type="PROSITE" id="PS51891">
    <property type="entry name" value="CENP_V_GFA"/>
    <property type="match status" value="1"/>
</dbReference>
<feature type="domain" description="CENP-V/GFA" evidence="5">
    <location>
        <begin position="6"/>
        <end position="123"/>
    </location>
</feature>
<sequence length="128" mass="14126">MKSKVFEGGCLCGNIRFSAKGPALKPHTCSCRQCQRHSGSLTQAWVEFPKENITWFGTDGEPSKWRSSNYSSRAFCSNCGSTIGAIDDEPIIAIVLGVFDSPSLKALVPKSHSYISNRPKWWKVEVNA</sequence>
<dbReference type="Proteomes" id="UP000194841">
    <property type="component" value="Unassembled WGS sequence"/>
</dbReference>
<evidence type="ECO:0000313" key="7">
    <source>
        <dbReference type="Proteomes" id="UP000194841"/>
    </source>
</evidence>
<evidence type="ECO:0000256" key="1">
    <source>
        <dbReference type="ARBA" id="ARBA00005495"/>
    </source>
</evidence>
<organism evidence="6 7">
    <name type="scientific">Pseudoalteromonas ulvae</name>
    <dbReference type="NCBI Taxonomy" id="107327"/>
    <lineage>
        <taxon>Bacteria</taxon>
        <taxon>Pseudomonadati</taxon>
        <taxon>Pseudomonadota</taxon>
        <taxon>Gammaproteobacteria</taxon>
        <taxon>Alteromonadales</taxon>
        <taxon>Pseudoalteromonadaceae</taxon>
        <taxon>Pseudoalteromonas</taxon>
    </lineage>
</organism>
<dbReference type="RefSeq" id="WP_086744717.1">
    <property type="nucleotide sequence ID" value="NZ_MWPV01000004.1"/>
</dbReference>
<keyword evidence="7" id="KW-1185">Reference proteome</keyword>
<keyword evidence="3" id="KW-0862">Zinc</keyword>
<reference evidence="6 7" key="1">
    <citation type="submission" date="2017-02" db="EMBL/GenBank/DDBJ databases">
        <title>Pseudoalteromonas ulvae TC14 Genome.</title>
        <authorList>
            <person name="Molmeret M."/>
        </authorList>
    </citation>
    <scope>NUCLEOTIDE SEQUENCE [LARGE SCALE GENOMIC DNA]</scope>
    <source>
        <strain evidence="6">TC14</strain>
    </source>
</reference>
<evidence type="ECO:0000259" key="5">
    <source>
        <dbReference type="PROSITE" id="PS51891"/>
    </source>
</evidence>
<accession>A0A244CPX8</accession>
<evidence type="ECO:0000256" key="4">
    <source>
        <dbReference type="ARBA" id="ARBA00023239"/>
    </source>
</evidence>
<protein>
    <submittedName>
        <fullName evidence="6">Ribulose phosphate epimerase</fullName>
    </submittedName>
</protein>
<gene>
    <name evidence="6" type="ORF">B1199_13910</name>
</gene>
<dbReference type="SUPFAM" id="SSF51316">
    <property type="entry name" value="Mss4-like"/>
    <property type="match status" value="1"/>
</dbReference>
<dbReference type="AlphaFoldDB" id="A0A244CPX8"/>
<evidence type="ECO:0000256" key="2">
    <source>
        <dbReference type="ARBA" id="ARBA00022723"/>
    </source>
</evidence>
<dbReference type="GO" id="GO:0016846">
    <property type="term" value="F:carbon-sulfur lyase activity"/>
    <property type="evidence" value="ECO:0007669"/>
    <property type="project" value="InterPro"/>
</dbReference>
<dbReference type="InterPro" id="IPR006913">
    <property type="entry name" value="CENP-V/GFA"/>
</dbReference>
<dbReference type="PANTHER" id="PTHR33337:SF40">
    <property type="entry name" value="CENP-V_GFA DOMAIN-CONTAINING PROTEIN-RELATED"/>
    <property type="match status" value="1"/>
</dbReference>
<dbReference type="InterPro" id="IPR011057">
    <property type="entry name" value="Mss4-like_sf"/>
</dbReference>
<dbReference type="Pfam" id="PF04828">
    <property type="entry name" value="GFA"/>
    <property type="match status" value="1"/>
</dbReference>
<comment type="caution">
    <text evidence="6">The sequence shown here is derived from an EMBL/GenBank/DDBJ whole genome shotgun (WGS) entry which is preliminary data.</text>
</comment>
<keyword evidence="4" id="KW-0456">Lyase</keyword>
<dbReference type="OrthoDB" id="4188830at2"/>
<dbReference type="PANTHER" id="PTHR33337">
    <property type="entry name" value="GFA DOMAIN-CONTAINING PROTEIN"/>
    <property type="match status" value="1"/>
</dbReference>
<dbReference type="GO" id="GO:0046872">
    <property type="term" value="F:metal ion binding"/>
    <property type="evidence" value="ECO:0007669"/>
    <property type="project" value="UniProtKB-KW"/>
</dbReference>
<name>A0A244CPX8_PSEDV</name>
<evidence type="ECO:0000256" key="3">
    <source>
        <dbReference type="ARBA" id="ARBA00022833"/>
    </source>
</evidence>
<proteinExistence type="inferred from homology"/>
<comment type="similarity">
    <text evidence="1">Belongs to the Gfa family.</text>
</comment>